<sequence length="106" mass="11561">MACSFQKYKCFHGSLESISSKEIDLSFNVCLHSSCVPVTSSVSILTPDFTLSELLCQCCLQCQSHIRAGTSQIRSLRCHTASIAFARPLPPSPPLIQGGQMNSRNL</sequence>
<evidence type="ECO:0000313" key="1">
    <source>
        <dbReference type="EMBL" id="CAI9176824.1"/>
    </source>
</evidence>
<protein>
    <submittedName>
        <fullName evidence="1">Uncharacterized protein</fullName>
    </submittedName>
</protein>
<proteinExistence type="predicted"/>
<evidence type="ECO:0000313" key="2">
    <source>
        <dbReference type="Proteomes" id="UP001176941"/>
    </source>
</evidence>
<gene>
    <name evidence="1" type="ORF">MRATA1EN1_LOCUS25786</name>
</gene>
<organism evidence="1 2">
    <name type="scientific">Rangifer tarandus platyrhynchus</name>
    <name type="common">Svalbard reindeer</name>
    <dbReference type="NCBI Taxonomy" id="3082113"/>
    <lineage>
        <taxon>Eukaryota</taxon>
        <taxon>Metazoa</taxon>
        <taxon>Chordata</taxon>
        <taxon>Craniata</taxon>
        <taxon>Vertebrata</taxon>
        <taxon>Euteleostomi</taxon>
        <taxon>Mammalia</taxon>
        <taxon>Eutheria</taxon>
        <taxon>Laurasiatheria</taxon>
        <taxon>Artiodactyla</taxon>
        <taxon>Ruminantia</taxon>
        <taxon>Pecora</taxon>
        <taxon>Cervidae</taxon>
        <taxon>Odocoileinae</taxon>
        <taxon>Rangifer</taxon>
    </lineage>
</organism>
<keyword evidence="2" id="KW-1185">Reference proteome</keyword>
<reference evidence="1" key="1">
    <citation type="submission" date="2023-04" db="EMBL/GenBank/DDBJ databases">
        <authorList>
            <consortium name="ELIXIR-Norway"/>
        </authorList>
    </citation>
    <scope>NUCLEOTIDE SEQUENCE [LARGE SCALE GENOMIC DNA]</scope>
</reference>
<dbReference type="EMBL" id="OX459942">
    <property type="protein sequence ID" value="CAI9176824.1"/>
    <property type="molecule type" value="Genomic_DNA"/>
</dbReference>
<accession>A0ABN8ZSY1</accession>
<dbReference type="Proteomes" id="UP001176941">
    <property type="component" value="Chromosome 6"/>
</dbReference>
<name>A0ABN8ZSY1_RANTA</name>